<keyword evidence="6" id="KW-0498">Mitosis</keyword>
<dbReference type="Proteomes" id="UP000808372">
    <property type="component" value="Chromosome 18"/>
</dbReference>
<keyword evidence="8" id="KW-0862">Zinc</keyword>
<dbReference type="GO" id="GO:0051301">
    <property type="term" value="P:cell division"/>
    <property type="evidence" value="ECO:0007669"/>
    <property type="project" value="UniProtKB-KW"/>
</dbReference>
<keyword evidence="7" id="KW-0833">Ubl conjugation pathway</keyword>
<dbReference type="InterPro" id="IPR017907">
    <property type="entry name" value="Znf_RING_CS"/>
</dbReference>
<gene>
    <name evidence="15" type="primary">LOC120063256</name>
</gene>
<feature type="region of interest" description="Disordered" evidence="12">
    <location>
        <begin position="551"/>
        <end position="581"/>
    </location>
</feature>
<keyword evidence="9" id="KW-0539">Nucleus</keyword>
<sequence length="778" mass="83145">MHCRAKKSTNGTVINMSKLVKKQIHMLQNGDVIYFVYRKNEPEQNIAYMYQSIKPERTFSQDTIGGATRCSVMQQKAQTCPVTAAVCVSVEPFLVGLSREQQAVDEPQPSTSSHLLHTVSSSTACSSAASLLHSSALDTRQTEAHNRVTMLYKEEEGDMEPERKRRKTDSADKDYDFGLPHTSSIAVVGPSPAKVSLIRDLLGKAAVTVEEAKTDKMEESLTCIICQDLLHDCVSLQPCMHTFCAACYSGWMERSSLCPTCRCPVERIRKNHILNNLVEAYFIQHPEKCRSEEDLKSMDSRNKITRDMLQPKIERSFSDEEGSSDYLFELSDNDSDTSDIGQPVVMCRQCPGYRKEVSQVLWATGPDPLGPAPPALLGPAPPALLGPAPPALLGPVLPVPQGPAPPALLGPVLPAPQGPAPPALLGPVLPAPLGPAPPALLGPVLPAPLGPAPPALLGPAPPALLGPAPPALLGPAPPALLGPAPPALLGPALPALLGPAPPALLGPAPPALLGPAPPALLGPAPPALLGPAPPALLGPVLPAPLGPVLPAPLGPAPPTPEDRPGKPPGARESTLSTCSDVPTTAPQDYTCPPLGSHVICTCCLQPMPDRRAELIGQQLSAQQCVACLRPFCHMYWGCQRIGCQGCLARFSELNLTDKCLDGVLNSNNYESEILQSYLSARGMSWRDMLQEGLQGLQQGTFYLSDYRINSNAILCFCCGLRAFGELAYKYRQNIPASALPAVVTSRPDCYWGRNCRTQVKAHHATKFNHICEQTRFKS</sequence>
<dbReference type="FunFam" id="3.30.40.10:FF:000203">
    <property type="entry name" value="E3 ubiquitin-protein ligase CHFR isoform X1"/>
    <property type="match status" value="1"/>
</dbReference>
<dbReference type="PROSITE" id="PS50089">
    <property type="entry name" value="ZF_RING_2"/>
    <property type="match status" value="1"/>
</dbReference>
<evidence type="ECO:0000256" key="5">
    <source>
        <dbReference type="ARBA" id="ARBA00022771"/>
    </source>
</evidence>
<dbReference type="Gene3D" id="3.30.40.10">
    <property type="entry name" value="Zinc/RING finger domain, C3HC4 (zinc finger)"/>
    <property type="match status" value="1"/>
</dbReference>
<dbReference type="FunFam" id="3.30.40.140:FF:000001">
    <property type="entry name" value="E3 ubiquitin-protein ligase CHFR isoform X1"/>
    <property type="match status" value="1"/>
</dbReference>
<dbReference type="AlphaFoldDB" id="A0A8U1F4K1"/>
<dbReference type="PANTHER" id="PTHR16079">
    <property type="entry name" value="UBIQUITIN LIGASE PROTEIN CHFR"/>
    <property type="match status" value="1"/>
</dbReference>
<dbReference type="Gene3D" id="2.60.200.20">
    <property type="match status" value="1"/>
</dbReference>
<evidence type="ECO:0000256" key="7">
    <source>
        <dbReference type="ARBA" id="ARBA00022786"/>
    </source>
</evidence>
<evidence type="ECO:0000256" key="4">
    <source>
        <dbReference type="ARBA" id="ARBA00022723"/>
    </source>
</evidence>
<evidence type="ECO:0000256" key="8">
    <source>
        <dbReference type="ARBA" id="ARBA00022833"/>
    </source>
</evidence>
<dbReference type="RefSeq" id="XP_038869440.1">
    <property type="nucleotide sequence ID" value="XM_039013512.1"/>
</dbReference>
<organism evidence="14 15">
    <name type="scientific">Salvelinus namaycush</name>
    <name type="common">Lake trout</name>
    <name type="synonym">Salmo namaycush</name>
    <dbReference type="NCBI Taxonomy" id="8040"/>
    <lineage>
        <taxon>Eukaryota</taxon>
        <taxon>Metazoa</taxon>
        <taxon>Chordata</taxon>
        <taxon>Craniata</taxon>
        <taxon>Vertebrata</taxon>
        <taxon>Euteleostomi</taxon>
        <taxon>Actinopterygii</taxon>
        <taxon>Neopterygii</taxon>
        <taxon>Teleostei</taxon>
        <taxon>Protacanthopterygii</taxon>
        <taxon>Salmoniformes</taxon>
        <taxon>Salmonidae</taxon>
        <taxon>Salmoninae</taxon>
        <taxon>Salvelinus</taxon>
    </lineage>
</organism>
<feature type="domain" description="RING-type" evidence="13">
    <location>
        <begin position="223"/>
        <end position="262"/>
    </location>
</feature>
<accession>A0A8U1F4K1</accession>
<dbReference type="GO" id="GO:0006511">
    <property type="term" value="P:ubiquitin-dependent protein catabolic process"/>
    <property type="evidence" value="ECO:0007669"/>
    <property type="project" value="TreeGrafter"/>
</dbReference>
<dbReference type="InterPro" id="IPR001841">
    <property type="entry name" value="Znf_RING"/>
</dbReference>
<evidence type="ECO:0000313" key="15">
    <source>
        <dbReference type="RefSeq" id="XP_038869440.1"/>
    </source>
</evidence>
<dbReference type="CDD" id="cd16503">
    <property type="entry name" value="RING-HC_CHFR"/>
    <property type="match status" value="1"/>
</dbReference>
<dbReference type="InterPro" id="IPR008984">
    <property type="entry name" value="SMAD_FHA_dom_sf"/>
</dbReference>
<keyword evidence="10" id="KW-0131">Cell cycle</keyword>
<dbReference type="SMART" id="SM00184">
    <property type="entry name" value="RING"/>
    <property type="match status" value="1"/>
</dbReference>
<feature type="compositionally biased region" description="Basic and acidic residues" evidence="12">
    <location>
        <begin position="160"/>
        <end position="174"/>
    </location>
</feature>
<dbReference type="GeneID" id="120063256"/>
<dbReference type="PROSITE" id="PS00518">
    <property type="entry name" value="ZF_RING_1"/>
    <property type="match status" value="1"/>
</dbReference>
<evidence type="ECO:0000256" key="6">
    <source>
        <dbReference type="ARBA" id="ARBA00022776"/>
    </source>
</evidence>
<evidence type="ECO:0000313" key="14">
    <source>
        <dbReference type="Proteomes" id="UP000808372"/>
    </source>
</evidence>
<evidence type="ECO:0000256" key="12">
    <source>
        <dbReference type="SAM" id="MobiDB-lite"/>
    </source>
</evidence>
<dbReference type="Pfam" id="PF13923">
    <property type="entry name" value="zf-C3HC4_2"/>
    <property type="match status" value="1"/>
</dbReference>
<keyword evidence="14" id="KW-1185">Reference proteome</keyword>
<protein>
    <submittedName>
        <fullName evidence="15">E3 ubiquitin-protein ligase CHFR-like isoform X2</fullName>
    </submittedName>
</protein>
<evidence type="ECO:0000256" key="11">
    <source>
        <dbReference type="PROSITE-ProRule" id="PRU00175"/>
    </source>
</evidence>
<comment type="subcellular location">
    <subcellularLocation>
        <location evidence="1">Nucleus</location>
        <location evidence="1">PML body</location>
    </subcellularLocation>
</comment>
<evidence type="ECO:0000256" key="2">
    <source>
        <dbReference type="ARBA" id="ARBA00022618"/>
    </source>
</evidence>
<keyword evidence="5 11" id="KW-0863">Zinc-finger</keyword>
<dbReference type="SUPFAM" id="SSF49879">
    <property type="entry name" value="SMAD/FHA domain"/>
    <property type="match status" value="1"/>
</dbReference>
<dbReference type="GO" id="GO:0008270">
    <property type="term" value="F:zinc ion binding"/>
    <property type="evidence" value="ECO:0007669"/>
    <property type="project" value="UniProtKB-KW"/>
</dbReference>
<evidence type="ECO:0000259" key="13">
    <source>
        <dbReference type="PROSITE" id="PS50089"/>
    </source>
</evidence>
<keyword evidence="4" id="KW-0479">Metal-binding</keyword>
<dbReference type="Pfam" id="PF17979">
    <property type="entry name" value="zf-CRD"/>
    <property type="match status" value="1"/>
</dbReference>
<dbReference type="InterPro" id="IPR052256">
    <property type="entry name" value="E3_ubiquitin-ligase_CHFR"/>
</dbReference>
<proteinExistence type="predicted"/>
<dbReference type="GO" id="GO:0016605">
    <property type="term" value="C:PML body"/>
    <property type="evidence" value="ECO:0007669"/>
    <property type="project" value="UniProtKB-SubCell"/>
</dbReference>
<keyword evidence="2" id="KW-0132">Cell division</keyword>
<reference evidence="15" key="1">
    <citation type="submission" date="2025-08" db="UniProtKB">
        <authorList>
            <consortium name="RefSeq"/>
        </authorList>
    </citation>
    <scope>IDENTIFICATION</scope>
    <source>
        <tissue evidence="15">White muscle</tissue>
    </source>
</reference>
<evidence type="ECO:0000256" key="1">
    <source>
        <dbReference type="ARBA" id="ARBA00004322"/>
    </source>
</evidence>
<dbReference type="Gene3D" id="3.30.40.140">
    <property type="match status" value="1"/>
</dbReference>
<evidence type="ECO:0000256" key="3">
    <source>
        <dbReference type="ARBA" id="ARBA00022679"/>
    </source>
</evidence>
<dbReference type="GO" id="GO:0016567">
    <property type="term" value="P:protein ubiquitination"/>
    <property type="evidence" value="ECO:0007669"/>
    <property type="project" value="TreeGrafter"/>
</dbReference>
<dbReference type="GO" id="GO:0004842">
    <property type="term" value="F:ubiquitin-protein transferase activity"/>
    <property type="evidence" value="ECO:0007669"/>
    <property type="project" value="TreeGrafter"/>
</dbReference>
<name>A0A8U1F4K1_SALNM</name>
<feature type="region of interest" description="Disordered" evidence="12">
    <location>
        <begin position="153"/>
        <end position="174"/>
    </location>
</feature>
<dbReference type="InterPro" id="IPR040909">
    <property type="entry name" value="CHFR_Znf-CRD"/>
</dbReference>
<dbReference type="PANTHER" id="PTHR16079:SF4">
    <property type="entry name" value="E3 UBIQUITIN-PROTEIN LIGASE CHFR"/>
    <property type="match status" value="1"/>
</dbReference>
<dbReference type="InterPro" id="IPR013083">
    <property type="entry name" value="Znf_RING/FYVE/PHD"/>
</dbReference>
<dbReference type="SUPFAM" id="SSF57850">
    <property type="entry name" value="RING/U-box"/>
    <property type="match status" value="1"/>
</dbReference>
<keyword evidence="3" id="KW-0808">Transferase</keyword>
<evidence type="ECO:0000256" key="9">
    <source>
        <dbReference type="ARBA" id="ARBA00023242"/>
    </source>
</evidence>
<evidence type="ECO:0000256" key="10">
    <source>
        <dbReference type="ARBA" id="ARBA00023306"/>
    </source>
</evidence>